<name>A0A9Q1ETM8_SYNKA</name>
<comment type="caution">
    <text evidence="2">The sequence shown here is derived from an EMBL/GenBank/DDBJ whole genome shotgun (WGS) entry which is preliminary data.</text>
</comment>
<protein>
    <submittedName>
        <fullName evidence="2">Uncharacterized protein</fullName>
    </submittedName>
</protein>
<organism evidence="2 3">
    <name type="scientific">Synaphobranchus kaupii</name>
    <name type="common">Kaup's arrowtooth eel</name>
    <dbReference type="NCBI Taxonomy" id="118154"/>
    <lineage>
        <taxon>Eukaryota</taxon>
        <taxon>Metazoa</taxon>
        <taxon>Chordata</taxon>
        <taxon>Craniata</taxon>
        <taxon>Vertebrata</taxon>
        <taxon>Euteleostomi</taxon>
        <taxon>Actinopterygii</taxon>
        <taxon>Neopterygii</taxon>
        <taxon>Teleostei</taxon>
        <taxon>Anguilliformes</taxon>
        <taxon>Synaphobranchidae</taxon>
        <taxon>Synaphobranchus</taxon>
    </lineage>
</organism>
<feature type="region of interest" description="Disordered" evidence="1">
    <location>
        <begin position="23"/>
        <end position="63"/>
    </location>
</feature>
<proteinExistence type="predicted"/>
<evidence type="ECO:0000313" key="3">
    <source>
        <dbReference type="Proteomes" id="UP001152622"/>
    </source>
</evidence>
<evidence type="ECO:0000313" key="2">
    <source>
        <dbReference type="EMBL" id="KAJ8344871.1"/>
    </source>
</evidence>
<sequence>MNLDSIFHQAASVNRRKQCWQWRHGGGSSAIGRRPSPSGPPGGGDEAGALLSGDSPDAVRRHSSNNDAIKAAAPEWENCLWTVEKLVLAVDALNSSNRRREGVSVR</sequence>
<evidence type="ECO:0000256" key="1">
    <source>
        <dbReference type="SAM" id="MobiDB-lite"/>
    </source>
</evidence>
<keyword evidence="3" id="KW-1185">Reference proteome</keyword>
<dbReference type="EMBL" id="JAINUF010000012">
    <property type="protein sequence ID" value="KAJ8344871.1"/>
    <property type="molecule type" value="Genomic_DNA"/>
</dbReference>
<gene>
    <name evidence="2" type="ORF">SKAU_G00290640</name>
</gene>
<reference evidence="2" key="1">
    <citation type="journal article" date="2023" name="Science">
        <title>Genome structures resolve the early diversification of teleost fishes.</title>
        <authorList>
            <person name="Parey E."/>
            <person name="Louis A."/>
            <person name="Montfort J."/>
            <person name="Bouchez O."/>
            <person name="Roques C."/>
            <person name="Iampietro C."/>
            <person name="Lluch J."/>
            <person name="Castinel A."/>
            <person name="Donnadieu C."/>
            <person name="Desvignes T."/>
            <person name="Floi Bucao C."/>
            <person name="Jouanno E."/>
            <person name="Wen M."/>
            <person name="Mejri S."/>
            <person name="Dirks R."/>
            <person name="Jansen H."/>
            <person name="Henkel C."/>
            <person name="Chen W.J."/>
            <person name="Zahm M."/>
            <person name="Cabau C."/>
            <person name="Klopp C."/>
            <person name="Thompson A.W."/>
            <person name="Robinson-Rechavi M."/>
            <person name="Braasch I."/>
            <person name="Lecointre G."/>
            <person name="Bobe J."/>
            <person name="Postlethwait J.H."/>
            <person name="Berthelot C."/>
            <person name="Roest Crollius H."/>
            <person name="Guiguen Y."/>
        </authorList>
    </citation>
    <scope>NUCLEOTIDE SEQUENCE</scope>
    <source>
        <strain evidence="2">WJC10195</strain>
    </source>
</reference>
<accession>A0A9Q1ETM8</accession>
<dbReference type="AlphaFoldDB" id="A0A9Q1ETM8"/>
<dbReference type="Proteomes" id="UP001152622">
    <property type="component" value="Chromosome 12"/>
</dbReference>